<gene>
    <name evidence="2" type="ORF">ACFFUR_09380</name>
</gene>
<proteinExistence type="predicted"/>
<dbReference type="Proteomes" id="UP001589654">
    <property type="component" value="Unassembled WGS sequence"/>
</dbReference>
<dbReference type="EMBL" id="JBHMEW010000056">
    <property type="protein sequence ID" value="MFB9212019.1"/>
    <property type="molecule type" value="Genomic_DNA"/>
</dbReference>
<evidence type="ECO:0000313" key="2">
    <source>
        <dbReference type="EMBL" id="MFB9212019.1"/>
    </source>
</evidence>
<sequence length="234" mass="25489">MMTKRLMMMGLMAVSGWAMISCNQKSEESPQANLNVHARAIAENENQENARIISGANIISMDVAFGNVNLKGSSEGDSDILVPISAGTDFQLNLVNSALPLSKPLGTVMVEQGNYSGISLQFKQDESLTEADKMFEKTFLIEGNVNEQLLSIYTNGEEILNAAAEGSSLSLEGNQDVYLNFDLNRLFQEVDLSLAVDGDNDGTIEIEPTNQDGNRNIYLTIIGNLQNALFITKN</sequence>
<reference evidence="2 3" key="1">
    <citation type="submission" date="2024-09" db="EMBL/GenBank/DDBJ databases">
        <authorList>
            <person name="Sun Q."/>
            <person name="Mori K."/>
        </authorList>
    </citation>
    <scope>NUCLEOTIDE SEQUENCE [LARGE SCALE GENOMIC DNA]</scope>
    <source>
        <strain evidence="2 3">CECT 7682</strain>
    </source>
</reference>
<accession>A0ABV5J5B6</accession>
<keyword evidence="1" id="KW-0732">Signal</keyword>
<evidence type="ECO:0008006" key="4">
    <source>
        <dbReference type="Google" id="ProtNLM"/>
    </source>
</evidence>
<feature type="chain" id="PRO_5046830068" description="DUF4382 domain-containing protein" evidence="1">
    <location>
        <begin position="21"/>
        <end position="234"/>
    </location>
</feature>
<name>A0ABV5J5B6_9BACT</name>
<evidence type="ECO:0000313" key="3">
    <source>
        <dbReference type="Proteomes" id="UP001589654"/>
    </source>
</evidence>
<dbReference type="RefSeq" id="WP_290247097.1">
    <property type="nucleotide sequence ID" value="NZ_JAUFQT010000001.1"/>
</dbReference>
<evidence type="ECO:0000256" key="1">
    <source>
        <dbReference type="SAM" id="SignalP"/>
    </source>
</evidence>
<organism evidence="2 3">
    <name type="scientific">Echinicola jeungdonensis</name>
    <dbReference type="NCBI Taxonomy" id="709343"/>
    <lineage>
        <taxon>Bacteria</taxon>
        <taxon>Pseudomonadati</taxon>
        <taxon>Bacteroidota</taxon>
        <taxon>Cytophagia</taxon>
        <taxon>Cytophagales</taxon>
        <taxon>Cyclobacteriaceae</taxon>
        <taxon>Echinicola</taxon>
    </lineage>
</organism>
<dbReference type="PROSITE" id="PS51257">
    <property type="entry name" value="PROKAR_LIPOPROTEIN"/>
    <property type="match status" value="1"/>
</dbReference>
<keyword evidence="3" id="KW-1185">Reference proteome</keyword>
<comment type="caution">
    <text evidence="2">The sequence shown here is derived from an EMBL/GenBank/DDBJ whole genome shotgun (WGS) entry which is preliminary data.</text>
</comment>
<feature type="signal peptide" evidence="1">
    <location>
        <begin position="1"/>
        <end position="20"/>
    </location>
</feature>
<protein>
    <recommendedName>
        <fullName evidence="4">DUF4382 domain-containing protein</fullName>
    </recommendedName>
</protein>